<feature type="region of interest" description="Disordered" evidence="1">
    <location>
        <begin position="47"/>
        <end position="70"/>
    </location>
</feature>
<evidence type="ECO:0000313" key="3">
    <source>
        <dbReference type="Proteomes" id="UP000555393"/>
    </source>
</evidence>
<keyword evidence="3" id="KW-1185">Reference proteome</keyword>
<dbReference type="Proteomes" id="UP000555393">
    <property type="component" value="Unassembled WGS sequence"/>
</dbReference>
<dbReference type="RefSeq" id="WP_184223745.1">
    <property type="nucleotide sequence ID" value="NZ_JACIIU010000013.1"/>
</dbReference>
<evidence type="ECO:0000313" key="2">
    <source>
        <dbReference type="EMBL" id="MBB6261904.1"/>
    </source>
</evidence>
<accession>A0A841M8M9</accession>
<dbReference type="EMBL" id="JACIIU010000013">
    <property type="protein sequence ID" value="MBB6261904.1"/>
    <property type="molecule type" value="Genomic_DNA"/>
</dbReference>
<evidence type="ECO:0000256" key="1">
    <source>
        <dbReference type="SAM" id="MobiDB-lite"/>
    </source>
</evidence>
<gene>
    <name evidence="2" type="ORF">FHS77_002471</name>
</gene>
<proteinExistence type="predicted"/>
<sequence length="70" mass="7462">MKKVPAEDARQGRKGVSVLVILLCSLLLAVLVWVGVEAYGRITSESNHSFANDDKVPDVSAPVQEPASAQ</sequence>
<protein>
    <submittedName>
        <fullName evidence="2">Uncharacterized protein</fullName>
    </submittedName>
</protein>
<comment type="caution">
    <text evidence="2">The sequence shown here is derived from an EMBL/GenBank/DDBJ whole genome shotgun (WGS) entry which is preliminary data.</text>
</comment>
<name>A0A841M8M9_9HYPH</name>
<organism evidence="2 3">
    <name type="scientific">Paenochrobactrum gallinarii</name>
    <dbReference type="NCBI Taxonomy" id="643673"/>
    <lineage>
        <taxon>Bacteria</taxon>
        <taxon>Pseudomonadati</taxon>
        <taxon>Pseudomonadota</taxon>
        <taxon>Alphaproteobacteria</taxon>
        <taxon>Hyphomicrobiales</taxon>
        <taxon>Brucellaceae</taxon>
        <taxon>Paenochrobactrum</taxon>
    </lineage>
</organism>
<dbReference type="AlphaFoldDB" id="A0A841M8M9"/>
<reference evidence="2 3" key="1">
    <citation type="submission" date="2020-08" db="EMBL/GenBank/DDBJ databases">
        <title>Genomic Encyclopedia of Type Strains, Phase IV (KMG-IV): sequencing the most valuable type-strain genomes for metagenomic binning, comparative biology and taxonomic classification.</title>
        <authorList>
            <person name="Goeker M."/>
        </authorList>
    </citation>
    <scope>NUCLEOTIDE SEQUENCE [LARGE SCALE GENOMIC DNA]</scope>
    <source>
        <strain evidence="2 3">DSM 22336</strain>
    </source>
</reference>